<evidence type="ECO:0000313" key="2">
    <source>
        <dbReference type="Proteomes" id="UP000236413"/>
    </source>
</evidence>
<dbReference type="Proteomes" id="UP000236413">
    <property type="component" value="Unassembled WGS sequence"/>
</dbReference>
<evidence type="ECO:0000313" key="1">
    <source>
        <dbReference type="EMBL" id="PWN61568.1"/>
    </source>
</evidence>
<dbReference type="EMBL" id="PPEG02000004">
    <property type="protein sequence ID" value="PWN61568.1"/>
    <property type="molecule type" value="Genomic_DNA"/>
</dbReference>
<dbReference type="RefSeq" id="WP_103233588.1">
    <property type="nucleotide sequence ID" value="NZ_PPEG02000004.1"/>
</dbReference>
<gene>
    <name evidence="1" type="ORF">C1634_009790</name>
</gene>
<organism evidence="1 2">
    <name type="scientific">Chryseobacterium viscerum</name>
    <dbReference type="NCBI Taxonomy" id="1037377"/>
    <lineage>
        <taxon>Bacteria</taxon>
        <taxon>Pseudomonadati</taxon>
        <taxon>Bacteroidota</taxon>
        <taxon>Flavobacteriia</taxon>
        <taxon>Flavobacteriales</taxon>
        <taxon>Weeksellaceae</taxon>
        <taxon>Chryseobacterium group</taxon>
        <taxon>Chryseobacterium</taxon>
    </lineage>
</organism>
<comment type="caution">
    <text evidence="1">The sequence shown here is derived from an EMBL/GenBank/DDBJ whole genome shotgun (WGS) entry which is preliminary data.</text>
</comment>
<reference evidence="1 2" key="1">
    <citation type="submission" date="2018-04" db="EMBL/GenBank/DDBJ databases">
        <title>Chryseobacterium oncorhynchi 701B-08T from rainbow trout, and Chryseobacterium viscerum 687B-08T from diseased fish.</title>
        <authorList>
            <person name="Jeong J.-J."/>
            <person name="Lee Y.J."/>
            <person name="Pathiraja D."/>
            <person name="Park B."/>
            <person name="Choi I.-G."/>
            <person name="Kim K.D."/>
        </authorList>
    </citation>
    <scope>NUCLEOTIDE SEQUENCE [LARGE SCALE GENOMIC DNA]</scope>
    <source>
        <strain evidence="1 2">687B-08</strain>
    </source>
</reference>
<accession>A0A316WQT0</accession>
<sequence>MEKFNILKNDDPLDIQIIADTVKPAQTLVYKVKGDSYELLTSSKKTFDGNIAYNAFHEIIFEKITDKIGSLKDWKLRIVTFVNSLPASVKNKADFEEYVLDGNVNMKYTLKEKTNIQEYGVLKETDFVLNKFNEGIIIKDIEMS</sequence>
<dbReference type="AlphaFoldDB" id="A0A316WQT0"/>
<proteinExistence type="predicted"/>
<name>A0A316WQT0_9FLAO</name>
<protein>
    <submittedName>
        <fullName evidence="1">Uncharacterized protein</fullName>
    </submittedName>
</protein>